<dbReference type="EMBL" id="KV941117">
    <property type="protein sequence ID" value="PIO27029.1"/>
    <property type="molecule type" value="Genomic_DNA"/>
</dbReference>
<accession>A0A2G9RGM9</accession>
<dbReference type="Proteomes" id="UP000228934">
    <property type="component" value="Unassembled WGS sequence"/>
</dbReference>
<dbReference type="AlphaFoldDB" id="A0A2G9RGM9"/>
<evidence type="ECO:0000313" key="1">
    <source>
        <dbReference type="EMBL" id="PIO27029.1"/>
    </source>
</evidence>
<dbReference type="SUPFAM" id="SSF56801">
    <property type="entry name" value="Acetyl-CoA synthetase-like"/>
    <property type="match status" value="1"/>
</dbReference>
<proteinExistence type="predicted"/>
<name>A0A2G9RGM9_AQUCT</name>
<sequence>MFIDDDYLFTELIITAGGENIPPVPIEDAIKEQIPIISNAMVIGDKKKFLSMLLTLKCCMNQDSGEPEDELTTEAIEFCQKIGSKSAKVSDIIGHKDKLVYAAIQEGVNAVNERSNSNAQKVQKWLILDKDFSVVGGELGK</sequence>
<evidence type="ECO:0000313" key="2">
    <source>
        <dbReference type="Proteomes" id="UP000228934"/>
    </source>
</evidence>
<dbReference type="Pfam" id="PF23562">
    <property type="entry name" value="AMP-binding_C_3"/>
    <property type="match status" value="1"/>
</dbReference>
<organism evidence="1 2">
    <name type="scientific">Aquarana catesbeiana</name>
    <name type="common">American bullfrog</name>
    <name type="synonym">Rana catesbeiana</name>
    <dbReference type="NCBI Taxonomy" id="8400"/>
    <lineage>
        <taxon>Eukaryota</taxon>
        <taxon>Metazoa</taxon>
        <taxon>Chordata</taxon>
        <taxon>Craniata</taxon>
        <taxon>Vertebrata</taxon>
        <taxon>Euteleostomi</taxon>
        <taxon>Amphibia</taxon>
        <taxon>Batrachia</taxon>
        <taxon>Anura</taxon>
        <taxon>Neobatrachia</taxon>
        <taxon>Ranoidea</taxon>
        <taxon>Ranidae</taxon>
        <taxon>Aquarana</taxon>
    </lineage>
</organism>
<protein>
    <submittedName>
        <fullName evidence="1">Uncharacterized protein</fullName>
    </submittedName>
</protein>
<gene>
    <name evidence="1" type="ORF">AB205_0053470</name>
</gene>
<dbReference type="OrthoDB" id="3633556at2759"/>
<keyword evidence="2" id="KW-1185">Reference proteome</keyword>
<reference evidence="2" key="1">
    <citation type="journal article" date="2017" name="Nat. Commun.">
        <title>The North American bullfrog draft genome provides insight into hormonal regulation of long noncoding RNA.</title>
        <authorList>
            <person name="Hammond S.A."/>
            <person name="Warren R.L."/>
            <person name="Vandervalk B.P."/>
            <person name="Kucuk E."/>
            <person name="Khan H."/>
            <person name="Gibb E.A."/>
            <person name="Pandoh P."/>
            <person name="Kirk H."/>
            <person name="Zhao Y."/>
            <person name="Jones M."/>
            <person name="Mungall A.J."/>
            <person name="Coope R."/>
            <person name="Pleasance S."/>
            <person name="Moore R.A."/>
            <person name="Holt R.A."/>
            <person name="Round J.M."/>
            <person name="Ohora S."/>
            <person name="Walle B.V."/>
            <person name="Veldhoen N."/>
            <person name="Helbing C.C."/>
            <person name="Birol I."/>
        </authorList>
    </citation>
    <scope>NUCLEOTIDE SEQUENCE [LARGE SCALE GENOMIC DNA]</scope>
</reference>